<dbReference type="AlphaFoldDB" id="A0A250J3J4"/>
<sequence>MKTFPAQFADLLTPRGRRILEGRDDEACGALLKPGQRFVALHGVIDARKAAACRDALEAALPGTLSPMEDPIPPESILGMTENYEELLPKTVRVSTAMLESRRSRSYAAAERVGLVEMMRSDSFAAFAAAVSGRSLRRKWGIQVLCYGPGDYAGPHNDHHPEDEEARDGYVDMHLTFATPAVAHQWLIYSKQGHFSEMKSVNTLGGITVYRLPFWHYTTPLMARPGRDEDARRWVLLGTFLDAPAQRRKGTAVEPPPVSAASVLLRR</sequence>
<dbReference type="RefSeq" id="WP_095986292.1">
    <property type="nucleotide sequence ID" value="NZ_CP022098.1"/>
</dbReference>
<gene>
    <name evidence="1" type="ORF">CYFUS_003494</name>
</gene>
<dbReference type="KEGG" id="cfus:CYFUS_003494"/>
<proteinExistence type="predicted"/>
<reference evidence="1 2" key="1">
    <citation type="submission" date="2017-06" db="EMBL/GenBank/DDBJ databases">
        <title>Sequencing and comparative analysis of myxobacterial genomes.</title>
        <authorList>
            <person name="Rupp O."/>
            <person name="Goesmann A."/>
            <person name="Sogaard-Andersen L."/>
        </authorList>
    </citation>
    <scope>NUCLEOTIDE SEQUENCE [LARGE SCALE GENOMIC DNA]</scope>
    <source>
        <strain evidence="1 2">DSM 52655</strain>
    </source>
</reference>
<name>A0A250J3J4_9BACT</name>
<dbReference type="EMBL" id="CP022098">
    <property type="protein sequence ID" value="ATB38068.1"/>
    <property type="molecule type" value="Genomic_DNA"/>
</dbReference>
<organism evidence="1 2">
    <name type="scientific">Cystobacter fuscus</name>
    <dbReference type="NCBI Taxonomy" id="43"/>
    <lineage>
        <taxon>Bacteria</taxon>
        <taxon>Pseudomonadati</taxon>
        <taxon>Myxococcota</taxon>
        <taxon>Myxococcia</taxon>
        <taxon>Myxococcales</taxon>
        <taxon>Cystobacterineae</taxon>
        <taxon>Archangiaceae</taxon>
        <taxon>Cystobacter</taxon>
    </lineage>
</organism>
<accession>A0A250J3J4</accession>
<protein>
    <recommendedName>
        <fullName evidence="3">2OG-Fe(II) oxygenase</fullName>
    </recommendedName>
</protein>
<evidence type="ECO:0008006" key="3">
    <source>
        <dbReference type="Google" id="ProtNLM"/>
    </source>
</evidence>
<evidence type="ECO:0000313" key="2">
    <source>
        <dbReference type="Proteomes" id="UP000217257"/>
    </source>
</evidence>
<evidence type="ECO:0000313" key="1">
    <source>
        <dbReference type="EMBL" id="ATB38068.1"/>
    </source>
</evidence>
<dbReference type="Proteomes" id="UP000217257">
    <property type="component" value="Chromosome"/>
</dbReference>